<dbReference type="Gene3D" id="1.10.630.10">
    <property type="entry name" value="Cytochrome P450"/>
    <property type="match status" value="1"/>
</dbReference>
<dbReference type="Proteomes" id="UP001302126">
    <property type="component" value="Unassembled WGS sequence"/>
</dbReference>
<dbReference type="InterPro" id="IPR002401">
    <property type="entry name" value="Cyt_P450_E_grp-I"/>
</dbReference>
<comment type="cofactor">
    <cofactor evidence="4">
        <name>heme</name>
        <dbReference type="ChEBI" id="CHEBI:30413"/>
    </cofactor>
</comment>
<dbReference type="GO" id="GO:0005506">
    <property type="term" value="F:iron ion binding"/>
    <property type="evidence" value="ECO:0007669"/>
    <property type="project" value="InterPro"/>
</dbReference>
<proteinExistence type="predicted"/>
<dbReference type="GO" id="GO:0020037">
    <property type="term" value="F:heme binding"/>
    <property type="evidence" value="ECO:0007669"/>
    <property type="project" value="InterPro"/>
</dbReference>
<sequence>MTNSTIPFMGNLPVAYSYSKLAGFVRTLTYSEIILAVVVLLFIRRVVVAIHSLYFHPLASIPGPKLAAITRLYELYYAVFAHTKILWVEHERQLHRKYGPIIRIGPNSVHVSGIDDFREVHKAGSKFTKARYFYQNLGFDNTMLASLDHAFHRQRRGFIAPMFSKSEMLKFEGIVQARRQHLVNTMRARITRGGVDTQAVIDMNDILSAWVYDMAFEVLFHGKSNLVEDAFEGIIDPKMTALRMSVESMLLIRYLSAVMRVARALPAWLVEPIMPAGRGVANFKQAVSSIMDDIQKLRQTEKKQQDGEDIGNQKEREVVAYQLLDHLDFKTASHEATVIFSGAIHTTGWSLTRSVYFLAANRAVQEKLFAELKKAIPDRNSQISYAALESIPYMVAFMKESSRLAFSIGASNPREAPAETGAVLSGKYIPGGTIVETDSWNLHLNEEVFPDPHRFDPERWLQGEKSKQLEKHLAPFGMGSMMCVGYTLANMAMYLCVAGLVRNFELSLTEEMEKEGFEFGMPWSGIKRGLPCEFVVRAREE</sequence>
<dbReference type="InterPro" id="IPR050121">
    <property type="entry name" value="Cytochrome_P450_monoxygenase"/>
</dbReference>
<accession>A0AAN6WK31</accession>
<evidence type="ECO:0000256" key="4">
    <source>
        <dbReference type="PIRSR" id="PIRSR602401-1"/>
    </source>
</evidence>
<keyword evidence="6" id="KW-1185">Reference proteome</keyword>
<name>A0AAN6WK31_9PEZI</name>
<dbReference type="EMBL" id="MU864543">
    <property type="protein sequence ID" value="KAK4183514.1"/>
    <property type="molecule type" value="Genomic_DNA"/>
</dbReference>
<evidence type="ECO:0000256" key="3">
    <source>
        <dbReference type="ARBA" id="ARBA00023004"/>
    </source>
</evidence>
<dbReference type="PANTHER" id="PTHR24305">
    <property type="entry name" value="CYTOCHROME P450"/>
    <property type="match status" value="1"/>
</dbReference>
<protein>
    <submittedName>
        <fullName evidence="5">Cytochrome P450</fullName>
    </submittedName>
</protein>
<comment type="caution">
    <text evidence="5">The sequence shown here is derived from an EMBL/GenBank/DDBJ whole genome shotgun (WGS) entry which is preliminary data.</text>
</comment>
<dbReference type="GO" id="GO:0004497">
    <property type="term" value="F:monooxygenase activity"/>
    <property type="evidence" value="ECO:0007669"/>
    <property type="project" value="InterPro"/>
</dbReference>
<keyword evidence="2 4" id="KW-0479">Metal-binding</keyword>
<feature type="binding site" description="axial binding residue" evidence="4">
    <location>
        <position position="483"/>
    </location>
    <ligand>
        <name>heme</name>
        <dbReference type="ChEBI" id="CHEBI:30413"/>
    </ligand>
    <ligandPart>
        <name>Fe</name>
        <dbReference type="ChEBI" id="CHEBI:18248"/>
    </ligandPart>
</feature>
<evidence type="ECO:0000313" key="6">
    <source>
        <dbReference type="Proteomes" id="UP001302126"/>
    </source>
</evidence>
<reference evidence="5" key="2">
    <citation type="submission" date="2023-05" db="EMBL/GenBank/DDBJ databases">
        <authorList>
            <consortium name="Lawrence Berkeley National Laboratory"/>
            <person name="Steindorff A."/>
            <person name="Hensen N."/>
            <person name="Bonometti L."/>
            <person name="Westerberg I."/>
            <person name="Brannstrom I.O."/>
            <person name="Guillou S."/>
            <person name="Cros-Aarteil S."/>
            <person name="Calhoun S."/>
            <person name="Haridas S."/>
            <person name="Kuo A."/>
            <person name="Mondo S."/>
            <person name="Pangilinan J."/>
            <person name="Riley R."/>
            <person name="Labutti K."/>
            <person name="Andreopoulos B."/>
            <person name="Lipzen A."/>
            <person name="Chen C."/>
            <person name="Yanf M."/>
            <person name="Daum C."/>
            <person name="Ng V."/>
            <person name="Clum A."/>
            <person name="Ohm R."/>
            <person name="Martin F."/>
            <person name="Silar P."/>
            <person name="Natvig D."/>
            <person name="Lalanne C."/>
            <person name="Gautier V."/>
            <person name="Ament-Velasquez S.L."/>
            <person name="Kruys A."/>
            <person name="Hutchinson M.I."/>
            <person name="Powell A.J."/>
            <person name="Barry K."/>
            <person name="Miller A.N."/>
            <person name="Grigoriev I.V."/>
            <person name="Debuchy R."/>
            <person name="Gladieux P."/>
            <person name="Thoren M.H."/>
            <person name="Johannesson H."/>
        </authorList>
    </citation>
    <scope>NUCLEOTIDE SEQUENCE</scope>
    <source>
        <strain evidence="5">PSN309</strain>
    </source>
</reference>
<evidence type="ECO:0000256" key="2">
    <source>
        <dbReference type="ARBA" id="ARBA00022723"/>
    </source>
</evidence>
<gene>
    <name evidence="5" type="ORF">QBC35DRAFT_418802</name>
</gene>
<evidence type="ECO:0000313" key="5">
    <source>
        <dbReference type="EMBL" id="KAK4183514.1"/>
    </source>
</evidence>
<keyword evidence="3 4" id="KW-0408">Iron</keyword>
<dbReference type="InterPro" id="IPR036396">
    <property type="entry name" value="Cyt_P450_sf"/>
</dbReference>
<dbReference type="PRINTS" id="PR00463">
    <property type="entry name" value="EP450I"/>
</dbReference>
<reference evidence="5" key="1">
    <citation type="journal article" date="2023" name="Mol. Phylogenet. Evol.">
        <title>Genome-scale phylogeny and comparative genomics of the fungal order Sordariales.</title>
        <authorList>
            <person name="Hensen N."/>
            <person name="Bonometti L."/>
            <person name="Westerberg I."/>
            <person name="Brannstrom I.O."/>
            <person name="Guillou S."/>
            <person name="Cros-Aarteil S."/>
            <person name="Calhoun S."/>
            <person name="Haridas S."/>
            <person name="Kuo A."/>
            <person name="Mondo S."/>
            <person name="Pangilinan J."/>
            <person name="Riley R."/>
            <person name="LaButti K."/>
            <person name="Andreopoulos B."/>
            <person name="Lipzen A."/>
            <person name="Chen C."/>
            <person name="Yan M."/>
            <person name="Daum C."/>
            <person name="Ng V."/>
            <person name="Clum A."/>
            <person name="Steindorff A."/>
            <person name="Ohm R.A."/>
            <person name="Martin F."/>
            <person name="Silar P."/>
            <person name="Natvig D.O."/>
            <person name="Lalanne C."/>
            <person name="Gautier V."/>
            <person name="Ament-Velasquez S.L."/>
            <person name="Kruys A."/>
            <person name="Hutchinson M.I."/>
            <person name="Powell A.J."/>
            <person name="Barry K."/>
            <person name="Miller A.N."/>
            <person name="Grigoriev I.V."/>
            <person name="Debuchy R."/>
            <person name="Gladieux P."/>
            <person name="Hiltunen Thoren M."/>
            <person name="Johannesson H."/>
        </authorList>
    </citation>
    <scope>NUCLEOTIDE SEQUENCE</scope>
    <source>
        <strain evidence="5">PSN309</strain>
    </source>
</reference>
<dbReference type="GO" id="GO:0016705">
    <property type="term" value="F:oxidoreductase activity, acting on paired donors, with incorporation or reduction of molecular oxygen"/>
    <property type="evidence" value="ECO:0007669"/>
    <property type="project" value="InterPro"/>
</dbReference>
<dbReference type="AlphaFoldDB" id="A0AAN6WK31"/>
<organism evidence="5 6">
    <name type="scientific">Podospora australis</name>
    <dbReference type="NCBI Taxonomy" id="1536484"/>
    <lineage>
        <taxon>Eukaryota</taxon>
        <taxon>Fungi</taxon>
        <taxon>Dikarya</taxon>
        <taxon>Ascomycota</taxon>
        <taxon>Pezizomycotina</taxon>
        <taxon>Sordariomycetes</taxon>
        <taxon>Sordariomycetidae</taxon>
        <taxon>Sordariales</taxon>
        <taxon>Podosporaceae</taxon>
        <taxon>Podospora</taxon>
    </lineage>
</organism>
<dbReference type="CDD" id="cd11062">
    <property type="entry name" value="CYP58-like"/>
    <property type="match status" value="1"/>
</dbReference>
<dbReference type="InterPro" id="IPR001128">
    <property type="entry name" value="Cyt_P450"/>
</dbReference>
<evidence type="ECO:0000256" key="1">
    <source>
        <dbReference type="ARBA" id="ARBA00022617"/>
    </source>
</evidence>
<dbReference type="SUPFAM" id="SSF48264">
    <property type="entry name" value="Cytochrome P450"/>
    <property type="match status" value="1"/>
</dbReference>
<dbReference type="PANTHER" id="PTHR24305:SF231">
    <property type="entry name" value="P450, PUTATIVE (EUROFUNG)-RELATED"/>
    <property type="match status" value="1"/>
</dbReference>
<keyword evidence="1 4" id="KW-0349">Heme</keyword>
<dbReference type="Pfam" id="PF00067">
    <property type="entry name" value="p450"/>
    <property type="match status" value="1"/>
</dbReference>